<protein>
    <submittedName>
        <fullName evidence="1">Uncharacterized protein</fullName>
    </submittedName>
</protein>
<organism evidence="1 2">
    <name type="scientific">Colletotrichum orchidophilum</name>
    <dbReference type="NCBI Taxonomy" id="1209926"/>
    <lineage>
        <taxon>Eukaryota</taxon>
        <taxon>Fungi</taxon>
        <taxon>Dikarya</taxon>
        <taxon>Ascomycota</taxon>
        <taxon>Pezizomycotina</taxon>
        <taxon>Sordariomycetes</taxon>
        <taxon>Hypocreomycetidae</taxon>
        <taxon>Glomerellales</taxon>
        <taxon>Glomerellaceae</taxon>
        <taxon>Colletotrichum</taxon>
    </lineage>
</organism>
<reference evidence="1 2" key="1">
    <citation type="submission" date="2016-09" db="EMBL/GenBank/DDBJ databases">
        <authorList>
            <person name="Capua I."/>
            <person name="De Benedictis P."/>
            <person name="Joannis T."/>
            <person name="Lombin L.H."/>
            <person name="Cattoli G."/>
        </authorList>
    </citation>
    <scope>NUCLEOTIDE SEQUENCE [LARGE SCALE GENOMIC DNA]</scope>
    <source>
        <strain evidence="1 2">IMI 309357</strain>
    </source>
</reference>
<dbReference type="GeneID" id="34555118"/>
<dbReference type="EMBL" id="MJBS01000010">
    <property type="protein sequence ID" value="OHF02854.1"/>
    <property type="molecule type" value="Genomic_DNA"/>
</dbReference>
<comment type="caution">
    <text evidence="1">The sequence shown here is derived from an EMBL/GenBank/DDBJ whole genome shotgun (WGS) entry which is preliminary data.</text>
</comment>
<dbReference type="AlphaFoldDB" id="A0A1G4BN66"/>
<dbReference type="RefSeq" id="XP_022479992.1">
    <property type="nucleotide sequence ID" value="XM_022613608.1"/>
</dbReference>
<sequence length="99" mass="10927">MVNSPGYTTSRLLRYAHHSISPGTDYNVEPSQVDESQWGPPSGSEAWKPRKLIFFSTCSAKPTPPYAVHLILRPALSLTPRVGGFIPNPQTEHTSSCLY</sequence>
<accession>A0A1G4BN66</accession>
<keyword evidence="2" id="KW-1185">Reference proteome</keyword>
<dbReference type="Proteomes" id="UP000176998">
    <property type="component" value="Unassembled WGS sequence"/>
</dbReference>
<name>A0A1G4BN66_9PEZI</name>
<evidence type="ECO:0000313" key="1">
    <source>
        <dbReference type="EMBL" id="OHF02854.1"/>
    </source>
</evidence>
<proteinExistence type="predicted"/>
<gene>
    <name evidence="1" type="ORF">CORC01_01955</name>
</gene>
<evidence type="ECO:0000313" key="2">
    <source>
        <dbReference type="Proteomes" id="UP000176998"/>
    </source>
</evidence>